<dbReference type="Pfam" id="PF08282">
    <property type="entry name" value="Hydrolase_3"/>
    <property type="match status" value="1"/>
</dbReference>
<dbReference type="Pfam" id="PF00122">
    <property type="entry name" value="E1-E2_ATPase"/>
    <property type="match status" value="1"/>
</dbReference>
<feature type="domain" description="P-type ATPase A" evidence="18">
    <location>
        <begin position="98"/>
        <end position="188"/>
    </location>
</feature>
<proteinExistence type="inferred from homology"/>
<dbReference type="InterPro" id="IPR008250">
    <property type="entry name" value="ATPase_P-typ_transduc_dom_A_sf"/>
</dbReference>
<feature type="domain" description="Cation-transporting P-type ATPase C-terminal" evidence="19">
    <location>
        <begin position="730"/>
        <end position="932"/>
    </location>
</feature>
<dbReference type="FunFam" id="1.20.1110.10:FF:000065">
    <property type="entry name" value="Sarcoplasmic/endoplasmic reticulum calcium ATPase 1"/>
    <property type="match status" value="2"/>
</dbReference>
<evidence type="ECO:0000313" key="21">
    <source>
        <dbReference type="EMBL" id="CRK87102.1"/>
    </source>
</evidence>
<evidence type="ECO:0000256" key="10">
    <source>
        <dbReference type="ARBA" id="ARBA00022951"/>
    </source>
</evidence>
<evidence type="ECO:0000256" key="12">
    <source>
        <dbReference type="ARBA" id="ARBA00022989"/>
    </source>
</evidence>
<dbReference type="FunFam" id="2.70.150.10:FF:000160">
    <property type="entry name" value="Sarcoplasmic/endoplasmic reticulum calcium ATPase 1"/>
    <property type="match status" value="1"/>
</dbReference>
<dbReference type="SUPFAM" id="SSF81660">
    <property type="entry name" value="Metal cation-transporting ATPase, ATP-binding domain N"/>
    <property type="match status" value="1"/>
</dbReference>
<dbReference type="InterPro" id="IPR023299">
    <property type="entry name" value="ATPase_P-typ_cyto_dom_N"/>
</dbReference>
<keyword evidence="5 17" id="KW-0812">Transmembrane</keyword>
<comment type="function">
    <text evidence="17">Catalyzes the hydrolysis of ATP coupled with the transport of calcium.</text>
</comment>
<dbReference type="SFLD" id="SFLDS00003">
    <property type="entry name" value="Haloacid_Dehalogenase"/>
    <property type="match status" value="1"/>
</dbReference>
<dbReference type="GO" id="GO:0016887">
    <property type="term" value="F:ATP hydrolysis activity"/>
    <property type="evidence" value="ECO:0007669"/>
    <property type="project" value="InterPro"/>
</dbReference>
<evidence type="ECO:0000256" key="16">
    <source>
        <dbReference type="ARBA" id="ARBA00048694"/>
    </source>
</evidence>
<dbReference type="FunFam" id="3.40.1110.10:FF:000003">
    <property type="entry name" value="Calcium-transporting ATPase"/>
    <property type="match status" value="1"/>
</dbReference>
<dbReference type="Pfam" id="PF00689">
    <property type="entry name" value="Cation_ATPase_C"/>
    <property type="match status" value="1"/>
</dbReference>
<dbReference type="AlphaFoldDB" id="A0A1J1HKW7"/>
<dbReference type="SFLD" id="SFLDF00027">
    <property type="entry name" value="p-type_atpase"/>
    <property type="match status" value="1"/>
</dbReference>
<evidence type="ECO:0000256" key="1">
    <source>
        <dbReference type="ARBA" id="ARBA00004326"/>
    </source>
</evidence>
<dbReference type="Gene3D" id="3.40.50.1000">
    <property type="entry name" value="HAD superfamily/HAD-like"/>
    <property type="match status" value="1"/>
</dbReference>
<evidence type="ECO:0000256" key="6">
    <source>
        <dbReference type="ARBA" id="ARBA00022741"/>
    </source>
</evidence>
<dbReference type="InterPro" id="IPR059000">
    <property type="entry name" value="ATPase_P-type_domA"/>
</dbReference>
<gene>
    <name evidence="21" type="primary">endoplasmic reticulum type</name>
    <name evidence="21" type="ORF">CLUMA_CG000866</name>
</gene>
<keyword evidence="7 17" id="KW-0106">Calcium</keyword>
<dbReference type="Gene3D" id="1.20.1110.10">
    <property type="entry name" value="Calcium-transporting ATPase, transmembrane domain"/>
    <property type="match status" value="2"/>
</dbReference>
<dbReference type="FunFam" id="3.40.50.1000:FF:000005">
    <property type="entry name" value="Calcium-transporting ATPase 1"/>
    <property type="match status" value="1"/>
</dbReference>
<dbReference type="CDD" id="cd02083">
    <property type="entry name" value="P-type_ATPase_SERCA"/>
    <property type="match status" value="1"/>
</dbReference>
<dbReference type="Gene3D" id="3.40.1110.10">
    <property type="entry name" value="Calcium-transporting ATPase, cytoplasmic domain N"/>
    <property type="match status" value="1"/>
</dbReference>
<comment type="catalytic activity">
    <reaction evidence="16 17">
        <text>Ca(2+)(in) + ATP + H2O = Ca(2+)(out) + ADP + phosphate + H(+)</text>
        <dbReference type="Rhea" id="RHEA:18105"/>
        <dbReference type="ChEBI" id="CHEBI:15377"/>
        <dbReference type="ChEBI" id="CHEBI:15378"/>
        <dbReference type="ChEBI" id="CHEBI:29108"/>
        <dbReference type="ChEBI" id="CHEBI:30616"/>
        <dbReference type="ChEBI" id="CHEBI:43474"/>
        <dbReference type="ChEBI" id="CHEBI:456216"/>
        <dbReference type="EC" id="7.2.2.10"/>
    </reaction>
</comment>
<evidence type="ECO:0000256" key="11">
    <source>
        <dbReference type="ARBA" id="ARBA00022967"/>
    </source>
</evidence>
<dbReference type="GO" id="GO:0005388">
    <property type="term" value="F:P-type calcium transporter activity"/>
    <property type="evidence" value="ECO:0007669"/>
    <property type="project" value="UniProtKB-EC"/>
</dbReference>
<comment type="caution">
    <text evidence="17">Lacks conserved residue(s) required for the propagation of feature annotation.</text>
</comment>
<keyword evidence="13 17" id="KW-0406">Ion transport</keyword>
<keyword evidence="12 17" id="KW-1133">Transmembrane helix</keyword>
<keyword evidence="6 17" id="KW-0547">Nucleotide-binding</keyword>
<dbReference type="NCBIfam" id="TIGR01116">
    <property type="entry name" value="ATPase-IIA1_Ca"/>
    <property type="match status" value="1"/>
</dbReference>
<dbReference type="SFLD" id="SFLDG00002">
    <property type="entry name" value="C1.7:_P-type_atpase_like"/>
    <property type="match status" value="1"/>
</dbReference>
<evidence type="ECO:0000256" key="7">
    <source>
        <dbReference type="ARBA" id="ARBA00022837"/>
    </source>
</evidence>
<evidence type="ECO:0000313" key="22">
    <source>
        <dbReference type="Proteomes" id="UP000183832"/>
    </source>
</evidence>
<feature type="domain" description="Cation-transporting P-type ATPase N-terminal" evidence="20">
    <location>
        <begin position="16"/>
        <end position="48"/>
    </location>
</feature>
<keyword evidence="4 17" id="KW-0109">Calcium transport</keyword>
<feature type="transmembrane region" description="Helical" evidence="17">
    <location>
        <begin position="206"/>
        <end position="226"/>
    </location>
</feature>
<dbReference type="PANTHER" id="PTHR42861">
    <property type="entry name" value="CALCIUM-TRANSPORTING ATPASE"/>
    <property type="match status" value="1"/>
</dbReference>
<dbReference type="Proteomes" id="UP000183832">
    <property type="component" value="Unassembled WGS sequence"/>
</dbReference>
<keyword evidence="14 17" id="KW-0472">Membrane</keyword>
<dbReference type="SUPFAM" id="SSF56784">
    <property type="entry name" value="HAD-like"/>
    <property type="match status" value="1"/>
</dbReference>
<dbReference type="SUPFAM" id="SSF81665">
    <property type="entry name" value="Calcium ATPase, transmembrane domain M"/>
    <property type="match status" value="1"/>
</dbReference>
<keyword evidence="8 17" id="KW-0067">ATP-binding</keyword>
<comment type="similarity">
    <text evidence="15 17">Belongs to the cation transport ATPase (P-type) (TC 3.A.3) family.</text>
</comment>
<dbReference type="InterPro" id="IPR005782">
    <property type="entry name" value="P-type_ATPase_IIA"/>
</dbReference>
<feature type="transmembrane region" description="Helical" evidence="17">
    <location>
        <begin position="874"/>
        <end position="896"/>
    </location>
</feature>
<keyword evidence="10" id="KW-0703">Sarcoplasmic reticulum</keyword>
<dbReference type="InterPro" id="IPR023214">
    <property type="entry name" value="HAD_sf"/>
</dbReference>
<evidence type="ECO:0000256" key="15">
    <source>
        <dbReference type="ARBA" id="ARBA00038148"/>
    </source>
</evidence>
<dbReference type="PRINTS" id="PR00119">
    <property type="entry name" value="CATATPASE"/>
</dbReference>
<feature type="transmembrane region" description="Helical" evidence="17">
    <location>
        <begin position="238"/>
        <end position="267"/>
    </location>
</feature>
<feature type="transmembrane region" description="Helical" evidence="17">
    <location>
        <begin position="946"/>
        <end position="966"/>
    </location>
</feature>
<evidence type="ECO:0000256" key="13">
    <source>
        <dbReference type="ARBA" id="ARBA00023065"/>
    </source>
</evidence>
<comment type="subcellular location">
    <subcellularLocation>
        <location evidence="17">Membrane</location>
        <topology evidence="17">Multi-pass membrane protein</topology>
    </subcellularLocation>
    <subcellularLocation>
        <location evidence="1">Sarcoplasmic reticulum membrane</location>
        <topology evidence="1">Multi-pass membrane protein</topology>
    </subcellularLocation>
</comment>
<sequence>MIRFRNFHFLSATAHELPTEEGKTIWQLVLEQFDDLLVKILLLAAIISFVLALFEEHEGVEAFVEPFVILLILIANAVVGVWQERNAESAIEALKEYEPEMGKVVRQDKSGIQKLRAKEIVPGDIVEVSVGDKIPADIRLIKIFSTTIRIDQSILTGTNVAAGKARGIVIGTGLNTAIGKIRTEMSETEEIKTPLQQKLDEFGEQLSKVISIICVAVWAINIGHFNDPVHGGSWIKGAIYYFKIAVALAVAAIPEGLPAVITTCLALGTRRMAKKNAIVRSLPSVETLGCTSVICSDKTGTLTTNQMSVARMFVFEKIEGNDSAFTELEMTGSTYEPIGDLFIKGSKVKASDYDILQEMATICVMCNDSAIDFNEVKAAFEKVGEATETALIVLAEKLNPFSVPKTGLDRRSAAIVVRQEIETKWKKEFTLEFSRDRKSMSSYCTPLKSSRLGNGPKMFCKGAPEGVLERCTHARVGTSKVPLTSTLKNRILDLTRQYGTGRDTLRCLALATGDAPMKPEDMDLNESSKFYTYEVNLTFVGVVGMLDPPRKEVFDSIVRCRAAGIRVIVITGDNKATAEAICRRIGVFGEDEDTTGKSYSGREFDDLPLSEQKQAVARARLFSRVEPAHKSKIVEFLQAQNEISAMTGDGVNDAPALKKAEIGIAMGSGTAVAKSASEMVLADDNFSSIVAAVEEGRAIYNNMKQFIRYLISSNIGEVVSIFLTAALGLPEALIPVQLLWVNLVTDGLPATALGFNPPDLDIMTKPPRRADEGLISGWLFFRYMAIGGYVGAATVGGAAWWFMYSETGPQLSFWQLSHHMQCLGGGDDFKGVDCKVFLDPHPMTMALSVLVTIEMLNAMNSLSENQSLVAMPPWTNMWLVGSMCLSFALHFVILYVEVLSGVFQVTPLGVDEWVTVMKFSIPVILLDETLKFVARRISDGESFIKTIHGLVLAWAVFFGLIIWGPLNRDYYKKTQHGNPDFH</sequence>
<feature type="transmembrane region" description="Helical" evidence="17">
    <location>
        <begin position="706"/>
        <end position="727"/>
    </location>
</feature>
<evidence type="ECO:0000259" key="19">
    <source>
        <dbReference type="Pfam" id="PF00689"/>
    </source>
</evidence>
<organism evidence="21 22">
    <name type="scientific">Clunio marinus</name>
    <dbReference type="NCBI Taxonomy" id="568069"/>
    <lineage>
        <taxon>Eukaryota</taxon>
        <taxon>Metazoa</taxon>
        <taxon>Ecdysozoa</taxon>
        <taxon>Arthropoda</taxon>
        <taxon>Hexapoda</taxon>
        <taxon>Insecta</taxon>
        <taxon>Pterygota</taxon>
        <taxon>Neoptera</taxon>
        <taxon>Endopterygota</taxon>
        <taxon>Diptera</taxon>
        <taxon>Nematocera</taxon>
        <taxon>Chironomoidea</taxon>
        <taxon>Chironomidae</taxon>
        <taxon>Clunio</taxon>
    </lineage>
</organism>
<dbReference type="NCBIfam" id="TIGR01494">
    <property type="entry name" value="ATPase_P-type"/>
    <property type="match status" value="2"/>
</dbReference>
<keyword evidence="22" id="KW-1185">Reference proteome</keyword>
<dbReference type="InterPro" id="IPR044492">
    <property type="entry name" value="P_typ_ATPase_HD_dom"/>
</dbReference>
<evidence type="ECO:0000256" key="3">
    <source>
        <dbReference type="ARBA" id="ARBA00022553"/>
    </source>
</evidence>
<evidence type="ECO:0000259" key="18">
    <source>
        <dbReference type="Pfam" id="PF00122"/>
    </source>
</evidence>
<dbReference type="InterPro" id="IPR036412">
    <property type="entry name" value="HAD-like_sf"/>
</dbReference>
<feature type="transmembrane region" description="Helical" evidence="17">
    <location>
        <begin position="66"/>
        <end position="82"/>
    </location>
</feature>
<dbReference type="InterPro" id="IPR001757">
    <property type="entry name" value="P_typ_ATPase"/>
</dbReference>
<feature type="transmembrane region" description="Helical" evidence="17">
    <location>
        <begin position="36"/>
        <end position="54"/>
    </location>
</feature>
<evidence type="ECO:0000256" key="5">
    <source>
        <dbReference type="ARBA" id="ARBA00022692"/>
    </source>
</evidence>
<dbReference type="EC" id="7.2.2.10" evidence="17"/>
<dbReference type="Pfam" id="PF13246">
    <property type="entry name" value="Cation_ATPase"/>
    <property type="match status" value="1"/>
</dbReference>
<dbReference type="STRING" id="568069.A0A1J1HKW7"/>
<dbReference type="EMBL" id="CVRI01000003">
    <property type="protein sequence ID" value="CRK87102.1"/>
    <property type="molecule type" value="Genomic_DNA"/>
</dbReference>
<dbReference type="Pfam" id="PF00690">
    <property type="entry name" value="Cation_ATPase_N"/>
    <property type="match status" value="1"/>
</dbReference>
<feature type="transmembrane region" description="Helical" evidence="17">
    <location>
        <begin position="779"/>
        <end position="803"/>
    </location>
</feature>
<keyword evidence="2 17" id="KW-0813">Transport</keyword>
<dbReference type="GO" id="GO:0033017">
    <property type="term" value="C:sarcoplasmic reticulum membrane"/>
    <property type="evidence" value="ECO:0007669"/>
    <property type="project" value="UniProtKB-SubCell"/>
</dbReference>
<evidence type="ECO:0000256" key="8">
    <source>
        <dbReference type="ARBA" id="ARBA00022840"/>
    </source>
</evidence>
<accession>A0A1J1HKW7</accession>
<evidence type="ECO:0000259" key="20">
    <source>
        <dbReference type="Pfam" id="PF00690"/>
    </source>
</evidence>
<evidence type="ECO:0000256" key="14">
    <source>
        <dbReference type="ARBA" id="ARBA00023136"/>
    </source>
</evidence>
<dbReference type="GO" id="GO:0005524">
    <property type="term" value="F:ATP binding"/>
    <property type="evidence" value="ECO:0007669"/>
    <property type="project" value="UniProtKB-KW"/>
</dbReference>
<keyword evidence="11" id="KW-1278">Translocase</keyword>
<dbReference type="InterPro" id="IPR018303">
    <property type="entry name" value="ATPase_P-typ_P_site"/>
</dbReference>
<dbReference type="InterPro" id="IPR023298">
    <property type="entry name" value="ATPase_P-typ_TM_dom_sf"/>
</dbReference>
<dbReference type="OrthoDB" id="3352408at2759"/>
<dbReference type="InterPro" id="IPR004014">
    <property type="entry name" value="ATPase_P-typ_cation-transptr_N"/>
</dbReference>
<keyword evidence="3" id="KW-0597">Phosphoprotein</keyword>
<evidence type="ECO:0000256" key="2">
    <source>
        <dbReference type="ARBA" id="ARBA00022448"/>
    </source>
</evidence>
<reference evidence="21 22" key="1">
    <citation type="submission" date="2015-04" db="EMBL/GenBank/DDBJ databases">
        <authorList>
            <person name="Syromyatnikov M.Y."/>
            <person name="Popov V.N."/>
        </authorList>
    </citation>
    <scope>NUCLEOTIDE SEQUENCE [LARGE SCALE GENOMIC DNA]</scope>
</reference>
<evidence type="ECO:0000256" key="9">
    <source>
        <dbReference type="ARBA" id="ARBA00022842"/>
    </source>
</evidence>
<dbReference type="Gene3D" id="2.70.150.10">
    <property type="entry name" value="Calcium-transporting ATPase, cytoplasmic transduction domain A"/>
    <property type="match status" value="1"/>
</dbReference>
<dbReference type="PROSITE" id="PS00154">
    <property type="entry name" value="ATPASE_E1_E2"/>
    <property type="match status" value="1"/>
</dbReference>
<dbReference type="InterPro" id="IPR006068">
    <property type="entry name" value="ATPase_P-typ_cation-transptr_C"/>
</dbReference>
<protein>
    <recommendedName>
        <fullName evidence="17">Calcium-transporting ATPase</fullName>
        <ecNumber evidence="17">7.2.2.10</ecNumber>
    </recommendedName>
</protein>
<name>A0A1J1HKW7_9DIPT</name>
<keyword evidence="9" id="KW-0460">Magnesium</keyword>
<evidence type="ECO:0000256" key="17">
    <source>
        <dbReference type="RuleBase" id="RU361146"/>
    </source>
</evidence>
<dbReference type="SUPFAM" id="SSF81653">
    <property type="entry name" value="Calcium ATPase, transduction domain A"/>
    <property type="match status" value="1"/>
</dbReference>
<evidence type="ECO:0000256" key="4">
    <source>
        <dbReference type="ARBA" id="ARBA00022568"/>
    </source>
</evidence>